<feature type="transmembrane region" description="Helical" evidence="1">
    <location>
        <begin position="426"/>
        <end position="447"/>
    </location>
</feature>
<feature type="transmembrane region" description="Helical" evidence="1">
    <location>
        <begin position="395"/>
        <end position="414"/>
    </location>
</feature>
<dbReference type="EMBL" id="JACOFT010000002">
    <property type="protein sequence ID" value="MBC3811149.1"/>
    <property type="molecule type" value="Genomic_DNA"/>
</dbReference>
<protein>
    <submittedName>
        <fullName evidence="2">DUF3422 domain-containing protein</fullName>
    </submittedName>
</protein>
<keyword evidence="1" id="KW-1133">Transmembrane helix</keyword>
<sequence>MALNYTDINHPLRIPLAAEVHSRPSLRLNAPEVLTHIAVFAHNQGRIDGDNLHVQLQILSEFCGYFGVACPGGDAKYFFHDFGRFRLKWECHTEFATYTFLDNPEDPTLAAVAIADIAQVFAKVPLRHVPQQWLAGLQGKVMVAAHVALIPATTPVDATPPAGTVTMRGMFEGSVLVGSQVIDRGQVWTDFLIQADGFSRFIVKDQGFLDQQAGRTVQRILEIETYRMIALLGLPQAQAAAPVLNAIENELVQITSTMTLASGSDGELADTDAEQGVLRQIIDLAARIEKLALENSYRFSASKAYFSLVNARIGELRESRIDGIPTIEEFMERRLAPAMHTCEAIVRRQEALAARIAHTNDLLRTRVGIVQEQQNRKILQSLNARAAQQLRLQQAVEGLSVAAISYYVAGLFLYTGKGMKAMGLEINPDLLTGILIPVIAVCVWLGLRRMHKKLH</sequence>
<gene>
    <name evidence="2" type="ORF">H8K26_06810</name>
</gene>
<keyword evidence="3" id="KW-1185">Reference proteome</keyword>
<name>A0ABR6XE19_9BURK</name>
<evidence type="ECO:0000313" key="2">
    <source>
        <dbReference type="EMBL" id="MBC3811149.1"/>
    </source>
</evidence>
<reference evidence="2 3" key="1">
    <citation type="submission" date="2020-08" db="EMBL/GenBank/DDBJ databases">
        <title>Novel species isolated from subtropical streams in China.</title>
        <authorList>
            <person name="Lu H."/>
        </authorList>
    </citation>
    <scope>NUCLEOTIDE SEQUENCE [LARGE SCALE GENOMIC DNA]</scope>
    <source>
        <strain evidence="2 3">CCTCC AB 2015119</strain>
    </source>
</reference>
<evidence type="ECO:0000313" key="3">
    <source>
        <dbReference type="Proteomes" id="UP000637632"/>
    </source>
</evidence>
<keyword evidence="1" id="KW-0472">Membrane</keyword>
<dbReference type="Pfam" id="PF11902">
    <property type="entry name" value="DUF3422"/>
    <property type="match status" value="1"/>
</dbReference>
<dbReference type="RefSeq" id="WP_190478309.1">
    <property type="nucleotide sequence ID" value="NZ_JACOFT010000002.1"/>
</dbReference>
<dbReference type="Proteomes" id="UP000637632">
    <property type="component" value="Unassembled WGS sequence"/>
</dbReference>
<organism evidence="2 3">
    <name type="scientific">Undibacterium aquatile</name>
    <dbReference type="NCBI Taxonomy" id="1537398"/>
    <lineage>
        <taxon>Bacteria</taxon>
        <taxon>Pseudomonadati</taxon>
        <taxon>Pseudomonadota</taxon>
        <taxon>Betaproteobacteria</taxon>
        <taxon>Burkholderiales</taxon>
        <taxon>Oxalobacteraceae</taxon>
        <taxon>Undibacterium</taxon>
    </lineage>
</organism>
<evidence type="ECO:0000256" key="1">
    <source>
        <dbReference type="SAM" id="Phobius"/>
    </source>
</evidence>
<proteinExistence type="predicted"/>
<accession>A0ABR6XE19</accession>
<dbReference type="InterPro" id="IPR021830">
    <property type="entry name" value="DUF3422"/>
</dbReference>
<keyword evidence="1" id="KW-0812">Transmembrane</keyword>
<comment type="caution">
    <text evidence="2">The sequence shown here is derived from an EMBL/GenBank/DDBJ whole genome shotgun (WGS) entry which is preliminary data.</text>
</comment>